<dbReference type="InterPro" id="IPR035921">
    <property type="entry name" value="F/V-ATP_Csub_sf"/>
</dbReference>
<dbReference type="OrthoDB" id="5771683at2"/>
<feature type="transmembrane region" description="Helical" evidence="8">
    <location>
        <begin position="33"/>
        <end position="53"/>
    </location>
</feature>
<evidence type="ECO:0000256" key="5">
    <source>
        <dbReference type="ARBA" id="ARBA00023136"/>
    </source>
</evidence>
<comment type="caution">
    <text evidence="10">The sequence shown here is derived from an EMBL/GenBank/DDBJ whole genome shotgun (WGS) entry which is preliminary data.</text>
</comment>
<dbReference type="InterPro" id="IPR000454">
    <property type="entry name" value="ATP_synth_F0_csu"/>
</dbReference>
<keyword evidence="4 8" id="KW-1133">Transmembrane helix</keyword>
<reference evidence="10 11" key="1">
    <citation type="submission" date="2019-03" db="EMBL/GenBank/DDBJ databases">
        <title>Genomic Encyclopedia of Type Strains, Phase IV (KMG-IV): sequencing the most valuable type-strain genomes for metagenomic binning, comparative biology and taxonomic classification.</title>
        <authorList>
            <person name="Goeker M."/>
        </authorList>
    </citation>
    <scope>NUCLEOTIDE SEQUENCE [LARGE SCALE GENOMIC DNA]</scope>
    <source>
        <strain evidence="10 11">DSM 25964</strain>
    </source>
</reference>
<proteinExistence type="inferred from homology"/>
<evidence type="ECO:0000256" key="1">
    <source>
        <dbReference type="ARBA" id="ARBA00004141"/>
    </source>
</evidence>
<dbReference type="PRINTS" id="PR00124">
    <property type="entry name" value="ATPASEC"/>
</dbReference>
<dbReference type="CDD" id="cd18120">
    <property type="entry name" value="ATP-synt_Vo_Ao_c"/>
    <property type="match status" value="1"/>
</dbReference>
<organism evidence="10 11">
    <name type="scientific">Aminivibrio pyruvatiphilus</name>
    <dbReference type="NCBI Taxonomy" id="1005740"/>
    <lineage>
        <taxon>Bacteria</taxon>
        <taxon>Thermotogati</taxon>
        <taxon>Synergistota</taxon>
        <taxon>Synergistia</taxon>
        <taxon>Synergistales</taxon>
        <taxon>Aminobacteriaceae</taxon>
        <taxon>Aminivibrio</taxon>
    </lineage>
</organism>
<feature type="transmembrane region" description="Helical" evidence="8">
    <location>
        <begin position="73"/>
        <end position="101"/>
    </location>
</feature>
<accession>A0A4R8M9D9</accession>
<dbReference type="RefSeq" id="WP_133957381.1">
    <property type="nucleotide sequence ID" value="NZ_SORI01000007.1"/>
</dbReference>
<feature type="domain" description="V-ATPase proteolipid subunit C-like" evidence="9">
    <location>
        <begin position="74"/>
        <end position="133"/>
    </location>
</feature>
<evidence type="ECO:0000256" key="4">
    <source>
        <dbReference type="ARBA" id="ARBA00022989"/>
    </source>
</evidence>
<evidence type="ECO:0000256" key="6">
    <source>
        <dbReference type="ARBA" id="ARBA00032200"/>
    </source>
</evidence>
<dbReference type="GO" id="GO:0015078">
    <property type="term" value="F:proton transmembrane transporter activity"/>
    <property type="evidence" value="ECO:0007669"/>
    <property type="project" value="InterPro"/>
</dbReference>
<evidence type="ECO:0000313" key="10">
    <source>
        <dbReference type="EMBL" id="TDY60812.1"/>
    </source>
</evidence>
<dbReference type="Gene3D" id="1.20.120.610">
    <property type="entry name" value="lithium bound rotor ring of v- atpase"/>
    <property type="match status" value="1"/>
</dbReference>
<evidence type="ECO:0000259" key="9">
    <source>
        <dbReference type="Pfam" id="PF00137"/>
    </source>
</evidence>
<evidence type="ECO:0000256" key="3">
    <source>
        <dbReference type="ARBA" id="ARBA00022692"/>
    </source>
</evidence>
<evidence type="ECO:0000256" key="8">
    <source>
        <dbReference type="SAM" id="Phobius"/>
    </source>
</evidence>
<comment type="similarity">
    <text evidence="2">Belongs to the ATPase C chain family.</text>
</comment>
<dbReference type="Pfam" id="PF00137">
    <property type="entry name" value="ATP-synt_C"/>
    <property type="match status" value="1"/>
</dbReference>
<dbReference type="Proteomes" id="UP000295066">
    <property type="component" value="Unassembled WGS sequence"/>
</dbReference>
<name>A0A4R8M9D9_9BACT</name>
<evidence type="ECO:0000313" key="11">
    <source>
        <dbReference type="Proteomes" id="UP000295066"/>
    </source>
</evidence>
<dbReference type="InterPro" id="IPR002379">
    <property type="entry name" value="ATPase_proteolipid_c-like_dom"/>
</dbReference>
<dbReference type="GO" id="GO:0033177">
    <property type="term" value="C:proton-transporting two-sector ATPase complex, proton-transporting domain"/>
    <property type="evidence" value="ECO:0007669"/>
    <property type="project" value="InterPro"/>
</dbReference>
<protein>
    <recommendedName>
        <fullName evidence="6">ATP synthase F(0) sector subunit c</fullName>
    </recommendedName>
    <alternativeName>
        <fullName evidence="7">F-type ATPase subunit c</fullName>
    </alternativeName>
</protein>
<comment type="subcellular location">
    <subcellularLocation>
        <location evidence="1">Membrane</location>
        <topology evidence="1">Multi-pass membrane protein</topology>
    </subcellularLocation>
</comment>
<sequence>MSGLVLIAGGTVFACAAGFYLRGRTVRSPRAVLGGVLAVLAVLLAAGLVLTLLPAPSAAAEATAASAASGLGFLGASLATGLACLGAGIAVAVVGAAALGVVGEKPSMLGTTLIYLGLAEGIAIYGVIVSLLILGKL</sequence>
<keyword evidence="11" id="KW-1185">Reference proteome</keyword>
<keyword evidence="5 8" id="KW-0472">Membrane</keyword>
<dbReference type="AlphaFoldDB" id="A0A4R8M9D9"/>
<dbReference type="SUPFAM" id="SSF81333">
    <property type="entry name" value="F1F0 ATP synthase subunit C"/>
    <property type="match status" value="1"/>
</dbReference>
<dbReference type="GO" id="GO:0015986">
    <property type="term" value="P:proton motive force-driven ATP synthesis"/>
    <property type="evidence" value="ECO:0007669"/>
    <property type="project" value="InterPro"/>
</dbReference>
<dbReference type="GO" id="GO:0045259">
    <property type="term" value="C:proton-transporting ATP synthase complex"/>
    <property type="evidence" value="ECO:0007669"/>
    <property type="project" value="InterPro"/>
</dbReference>
<feature type="transmembrane region" description="Helical" evidence="8">
    <location>
        <begin position="113"/>
        <end position="134"/>
    </location>
</feature>
<evidence type="ECO:0000256" key="7">
    <source>
        <dbReference type="ARBA" id="ARBA00032887"/>
    </source>
</evidence>
<dbReference type="EMBL" id="SORI01000007">
    <property type="protein sequence ID" value="TDY60812.1"/>
    <property type="molecule type" value="Genomic_DNA"/>
</dbReference>
<evidence type="ECO:0000256" key="2">
    <source>
        <dbReference type="ARBA" id="ARBA00006704"/>
    </source>
</evidence>
<gene>
    <name evidence="10" type="ORF">C8D99_10719</name>
</gene>
<keyword evidence="3 8" id="KW-0812">Transmembrane</keyword>
<feature type="transmembrane region" description="Helical" evidence="8">
    <location>
        <begin position="6"/>
        <end position="21"/>
    </location>
</feature>